<keyword evidence="2" id="KW-0067">ATP-binding</keyword>
<reference evidence="3" key="1">
    <citation type="journal article" date="2019" name="Int. J. Syst. Evol. Microbiol.">
        <title>The Global Catalogue of Microorganisms (GCM) 10K type strain sequencing project: providing services to taxonomists for standard genome sequencing and annotation.</title>
        <authorList>
            <consortium name="The Broad Institute Genomics Platform"/>
            <consortium name="The Broad Institute Genome Sequencing Center for Infectious Disease"/>
            <person name="Wu L."/>
            <person name="Ma J."/>
        </authorList>
    </citation>
    <scope>NUCLEOTIDE SEQUENCE [LARGE SCALE GENOMIC DNA]</scope>
    <source>
        <strain evidence="3">JCM 30346</strain>
    </source>
</reference>
<evidence type="ECO:0000313" key="2">
    <source>
        <dbReference type="EMBL" id="MFC6082449.1"/>
    </source>
</evidence>
<proteinExistence type="predicted"/>
<comment type="caution">
    <text evidence="2">The sequence shown here is derived from an EMBL/GenBank/DDBJ whole genome shotgun (WGS) entry which is preliminary data.</text>
</comment>
<protein>
    <submittedName>
        <fullName evidence="2">DNA/RNA helicase domain-containing protein</fullName>
    </submittedName>
</protein>
<dbReference type="Proteomes" id="UP001596137">
    <property type="component" value="Unassembled WGS sequence"/>
</dbReference>
<dbReference type="EMBL" id="JBHSRF010000017">
    <property type="protein sequence ID" value="MFC6082449.1"/>
    <property type="molecule type" value="Genomic_DNA"/>
</dbReference>
<keyword evidence="2" id="KW-0378">Hydrolase</keyword>
<gene>
    <name evidence="2" type="ORF">ACFP1K_14885</name>
</gene>
<keyword evidence="3" id="KW-1185">Reference proteome</keyword>
<dbReference type="GO" id="GO:0004386">
    <property type="term" value="F:helicase activity"/>
    <property type="evidence" value="ECO:0007669"/>
    <property type="project" value="UniProtKB-KW"/>
</dbReference>
<organism evidence="2 3">
    <name type="scientific">Sphaerisporangium aureirubrum</name>
    <dbReference type="NCBI Taxonomy" id="1544736"/>
    <lineage>
        <taxon>Bacteria</taxon>
        <taxon>Bacillati</taxon>
        <taxon>Actinomycetota</taxon>
        <taxon>Actinomycetes</taxon>
        <taxon>Streptosporangiales</taxon>
        <taxon>Streptosporangiaceae</taxon>
        <taxon>Sphaerisporangium</taxon>
    </lineage>
</organism>
<evidence type="ECO:0000259" key="1">
    <source>
        <dbReference type="Pfam" id="PF09848"/>
    </source>
</evidence>
<keyword evidence="2" id="KW-0347">Helicase</keyword>
<keyword evidence="2" id="KW-0547">Nucleotide-binding</keyword>
<sequence>MGDWERPWNANSTSKVGEAPPSIIWATAPGGFGQIGCVYTAQGLEFDWAGVIIGPDLLVRGGRMVTEREGCKDPDLTRSTVTHEQFDRLVRNTYKVLLTRGLAGVVLYSDDPETQDFLTGLVHRPAHT</sequence>
<dbReference type="Pfam" id="PF09848">
    <property type="entry name" value="SLFN-g3_helicase"/>
    <property type="match status" value="1"/>
</dbReference>
<feature type="domain" description="Schlafen group 3-like DNA/RNA helicase" evidence="1">
    <location>
        <begin position="2"/>
        <end position="111"/>
    </location>
</feature>
<name>A0ABW1NGE4_9ACTN</name>
<dbReference type="RefSeq" id="WP_380752680.1">
    <property type="nucleotide sequence ID" value="NZ_JBHSRF010000017.1"/>
</dbReference>
<evidence type="ECO:0000313" key="3">
    <source>
        <dbReference type="Proteomes" id="UP001596137"/>
    </source>
</evidence>
<dbReference type="InterPro" id="IPR018647">
    <property type="entry name" value="SLFN_3-like_DNA/RNA_helicase"/>
</dbReference>
<accession>A0ABW1NGE4</accession>